<evidence type="ECO:0000259" key="6">
    <source>
        <dbReference type="PROSITE" id="PS50977"/>
    </source>
</evidence>
<dbReference type="RefSeq" id="WP_043454181.1">
    <property type="nucleotide sequence ID" value="NZ_JWTB01000029.1"/>
</dbReference>
<evidence type="ECO:0000313" key="7">
    <source>
        <dbReference type="EMBL" id="KIC65720.1"/>
    </source>
</evidence>
<evidence type="ECO:0000313" key="8">
    <source>
        <dbReference type="Proteomes" id="UP000031196"/>
    </source>
</evidence>
<dbReference type="SUPFAM" id="SSF46689">
    <property type="entry name" value="Homeodomain-like"/>
    <property type="match status" value="1"/>
</dbReference>
<feature type="DNA-binding region" description="H-T-H motif" evidence="4">
    <location>
        <begin position="48"/>
        <end position="67"/>
    </location>
</feature>
<dbReference type="InterPro" id="IPR001647">
    <property type="entry name" value="HTH_TetR"/>
</dbReference>
<name>A0A0B4DMT6_PSEPS</name>
<dbReference type="AlphaFoldDB" id="A0A0B4DMT6"/>
<keyword evidence="3" id="KW-0804">Transcription</keyword>
<dbReference type="PANTHER" id="PTHR30055">
    <property type="entry name" value="HTH-TYPE TRANSCRIPTIONAL REGULATOR RUTR"/>
    <property type="match status" value="1"/>
</dbReference>
<dbReference type="InterPro" id="IPR050109">
    <property type="entry name" value="HTH-type_TetR-like_transc_reg"/>
</dbReference>
<dbReference type="GO" id="GO:0003700">
    <property type="term" value="F:DNA-binding transcription factor activity"/>
    <property type="evidence" value="ECO:0007669"/>
    <property type="project" value="TreeGrafter"/>
</dbReference>
<gene>
    <name evidence="7" type="ORF">RM50_14830</name>
</gene>
<feature type="compositionally biased region" description="Basic and acidic residues" evidence="5">
    <location>
        <begin position="13"/>
        <end position="22"/>
    </location>
</feature>
<dbReference type="PRINTS" id="PR00455">
    <property type="entry name" value="HTHTETR"/>
</dbReference>
<sequence>MGPAVNGSPARSRSYDARRRQEAAGQSRKRVLAESRTLFLAHGYGRTTISAIAHAAGVSKESVYKGFGGKPGLVRAIYEQSLLGAGGPPAEERSDRAQATATDPRELMEQFGRFVTEISPLGSPVYLLIRDAAASGDQDMAALLRNVDEERYRRMLHNAHQVLGRGFLRPGLTAEEVADVFFMSTSAELYETMVIKRGWTAERFGRLVARTLAANLLPEG</sequence>
<dbReference type="EMBL" id="JWTB01000029">
    <property type="protein sequence ID" value="KIC65720.1"/>
    <property type="molecule type" value="Genomic_DNA"/>
</dbReference>
<evidence type="ECO:0000256" key="3">
    <source>
        <dbReference type="ARBA" id="ARBA00023163"/>
    </source>
</evidence>
<dbReference type="GO" id="GO:0000976">
    <property type="term" value="F:transcription cis-regulatory region binding"/>
    <property type="evidence" value="ECO:0007669"/>
    <property type="project" value="TreeGrafter"/>
</dbReference>
<feature type="domain" description="HTH tetR-type" evidence="6">
    <location>
        <begin position="25"/>
        <end position="85"/>
    </location>
</feature>
<evidence type="ECO:0000256" key="5">
    <source>
        <dbReference type="SAM" id="MobiDB-lite"/>
    </source>
</evidence>
<organism evidence="7 8">
    <name type="scientific">Pseudarthrobacter phenanthrenivorans</name>
    <name type="common">Arthrobacter phenanthrenivorans</name>
    <dbReference type="NCBI Taxonomy" id="361575"/>
    <lineage>
        <taxon>Bacteria</taxon>
        <taxon>Bacillati</taxon>
        <taxon>Actinomycetota</taxon>
        <taxon>Actinomycetes</taxon>
        <taxon>Micrococcales</taxon>
        <taxon>Micrococcaceae</taxon>
        <taxon>Pseudarthrobacter</taxon>
    </lineage>
</organism>
<accession>A0A0B4DMT6</accession>
<reference evidence="7 8" key="1">
    <citation type="submission" date="2014-12" db="EMBL/GenBank/DDBJ databases">
        <title>Genome sequencing of Arthrobacter phenanthrenivorans SWC37.</title>
        <authorList>
            <person name="Tan P.W."/>
            <person name="Chan K.-G."/>
        </authorList>
    </citation>
    <scope>NUCLEOTIDE SEQUENCE [LARGE SCALE GENOMIC DNA]</scope>
    <source>
        <strain evidence="7 8">SWC37</strain>
    </source>
</reference>
<protein>
    <submittedName>
        <fullName evidence="7">TetR family transcriptional regulator</fullName>
    </submittedName>
</protein>
<keyword evidence="2 4" id="KW-0238">DNA-binding</keyword>
<dbReference type="Proteomes" id="UP000031196">
    <property type="component" value="Unassembled WGS sequence"/>
</dbReference>
<dbReference type="InterPro" id="IPR009057">
    <property type="entry name" value="Homeodomain-like_sf"/>
</dbReference>
<feature type="region of interest" description="Disordered" evidence="5">
    <location>
        <begin position="1"/>
        <end position="29"/>
    </location>
</feature>
<evidence type="ECO:0000256" key="4">
    <source>
        <dbReference type="PROSITE-ProRule" id="PRU00335"/>
    </source>
</evidence>
<dbReference type="PROSITE" id="PS50977">
    <property type="entry name" value="HTH_TETR_2"/>
    <property type="match status" value="1"/>
</dbReference>
<dbReference type="OrthoDB" id="4823039at2"/>
<proteinExistence type="predicted"/>
<evidence type="ECO:0000256" key="2">
    <source>
        <dbReference type="ARBA" id="ARBA00023125"/>
    </source>
</evidence>
<keyword evidence="1" id="KW-0805">Transcription regulation</keyword>
<dbReference type="Pfam" id="PF00440">
    <property type="entry name" value="TetR_N"/>
    <property type="match status" value="1"/>
</dbReference>
<comment type="caution">
    <text evidence="7">The sequence shown here is derived from an EMBL/GenBank/DDBJ whole genome shotgun (WGS) entry which is preliminary data.</text>
</comment>
<dbReference type="PANTHER" id="PTHR30055:SF234">
    <property type="entry name" value="HTH-TYPE TRANSCRIPTIONAL REGULATOR BETI"/>
    <property type="match status" value="1"/>
</dbReference>
<dbReference type="Gene3D" id="1.10.357.10">
    <property type="entry name" value="Tetracycline Repressor, domain 2"/>
    <property type="match status" value="1"/>
</dbReference>
<evidence type="ECO:0000256" key="1">
    <source>
        <dbReference type="ARBA" id="ARBA00023015"/>
    </source>
</evidence>